<proteinExistence type="predicted"/>
<dbReference type="PANTHER" id="PTHR12112">
    <property type="entry name" value="BNIP - RELATED"/>
    <property type="match status" value="1"/>
</dbReference>
<sequence length="465" mass="48405">MSTASLASVSSSLHRFLVSTKSRLLAGPAGSAHPIALASIGNVAGDLDSIVAAISFAYLSAASHPSLLVVPVLPFPRDEFRLRQDALLLFRHHGFAFDDAGSLADAICLDELRAPAAAWREGGAALEVALLDHNRIAPGASALLGGHVVAIVDHHADEAAHVETTAAAEAPHGGAPRLRLIDTAAGSACSLVTNMFGERLRDAPSELLALLLATIAVDTRGLAAKELKYSIADVHAAERLLFHLEGRPISGLPADAEPRLVREQAEAVRASTLSGVASVGGASTVAELADKLLQARYDVSSLSAFDLLRLDYKQASSGGWAVGVSAIFTPLDELIARAGGRDRLAEAMRSFASSKSVDLFVAVAATDDDKGLKGVSLLAVHPGAEDAAQALQAKLEAVPQGLSTQLLSETLFVKQGIPTHGFGVTFSDPTSGLRTSTLRTEITRKTLLPSLLELCKTDLGAPSKM</sequence>
<dbReference type="InterPro" id="IPR038763">
    <property type="entry name" value="DHH_sf"/>
</dbReference>
<dbReference type="SMART" id="SM01131">
    <property type="entry name" value="DHHA2"/>
    <property type="match status" value="1"/>
</dbReference>
<comment type="caution">
    <text evidence="2">The sequence shown here is derived from an EMBL/GenBank/DDBJ whole genome shotgun (WGS) entry which is preliminary data.</text>
</comment>
<dbReference type="PANTHER" id="PTHR12112:SF39">
    <property type="entry name" value="EG:152A3.5 PROTEIN (FBGN0003116_PN PROTEIN)"/>
    <property type="match status" value="1"/>
</dbReference>
<dbReference type="Pfam" id="PF02833">
    <property type="entry name" value="DHHA2"/>
    <property type="match status" value="1"/>
</dbReference>
<dbReference type="GO" id="GO:0005737">
    <property type="term" value="C:cytoplasm"/>
    <property type="evidence" value="ECO:0007669"/>
    <property type="project" value="InterPro"/>
</dbReference>
<dbReference type="GO" id="GO:0004309">
    <property type="term" value="F:exopolyphosphatase activity"/>
    <property type="evidence" value="ECO:0007669"/>
    <property type="project" value="TreeGrafter"/>
</dbReference>
<name>A0AB34J779_PRYPA</name>
<dbReference type="EMBL" id="JBGBPQ010000012">
    <property type="protein sequence ID" value="KAL1514581.1"/>
    <property type="molecule type" value="Genomic_DNA"/>
</dbReference>
<protein>
    <recommendedName>
        <fullName evidence="1">DHHA2 domain-containing protein</fullName>
    </recommendedName>
</protein>
<reference evidence="2 3" key="1">
    <citation type="journal article" date="2024" name="Science">
        <title>Giant polyketide synthase enzymes in the biosynthesis of giant marine polyether toxins.</title>
        <authorList>
            <person name="Fallon T.R."/>
            <person name="Shende V.V."/>
            <person name="Wierzbicki I.H."/>
            <person name="Pendleton A.L."/>
            <person name="Watervoot N.F."/>
            <person name="Auber R.P."/>
            <person name="Gonzalez D.J."/>
            <person name="Wisecaver J.H."/>
            <person name="Moore B.S."/>
        </authorList>
    </citation>
    <scope>NUCLEOTIDE SEQUENCE [LARGE SCALE GENOMIC DNA]</scope>
    <source>
        <strain evidence="2 3">12B1</strain>
    </source>
</reference>
<evidence type="ECO:0000259" key="1">
    <source>
        <dbReference type="SMART" id="SM01131"/>
    </source>
</evidence>
<dbReference type="Gene3D" id="3.10.310.20">
    <property type="entry name" value="DHHA2 domain"/>
    <property type="match status" value="1"/>
</dbReference>
<dbReference type="InterPro" id="IPR038222">
    <property type="entry name" value="DHHA2_dom_sf"/>
</dbReference>
<feature type="domain" description="DHHA2" evidence="1">
    <location>
        <begin position="289"/>
        <end position="455"/>
    </location>
</feature>
<dbReference type="Proteomes" id="UP001515480">
    <property type="component" value="Unassembled WGS sequence"/>
</dbReference>
<accession>A0AB34J779</accession>
<evidence type="ECO:0000313" key="3">
    <source>
        <dbReference type="Proteomes" id="UP001515480"/>
    </source>
</evidence>
<keyword evidence="3" id="KW-1185">Reference proteome</keyword>
<dbReference type="AlphaFoldDB" id="A0AB34J779"/>
<dbReference type="InterPro" id="IPR004097">
    <property type="entry name" value="DHHA2"/>
</dbReference>
<dbReference type="SUPFAM" id="SSF64182">
    <property type="entry name" value="DHH phosphoesterases"/>
    <property type="match status" value="1"/>
</dbReference>
<dbReference type="Gene3D" id="3.90.1640.10">
    <property type="entry name" value="inorganic pyrophosphatase (n-terminal core)"/>
    <property type="match status" value="1"/>
</dbReference>
<organism evidence="2 3">
    <name type="scientific">Prymnesium parvum</name>
    <name type="common">Toxic golden alga</name>
    <dbReference type="NCBI Taxonomy" id="97485"/>
    <lineage>
        <taxon>Eukaryota</taxon>
        <taxon>Haptista</taxon>
        <taxon>Haptophyta</taxon>
        <taxon>Prymnesiophyceae</taxon>
        <taxon>Prymnesiales</taxon>
        <taxon>Prymnesiaceae</taxon>
        <taxon>Prymnesium</taxon>
    </lineage>
</organism>
<evidence type="ECO:0000313" key="2">
    <source>
        <dbReference type="EMBL" id="KAL1514581.1"/>
    </source>
</evidence>
<gene>
    <name evidence="2" type="ORF">AB1Y20_003675</name>
</gene>